<dbReference type="AlphaFoldDB" id="A0A0N9ZCB7"/>
<dbReference type="InterPro" id="IPR025227">
    <property type="entry name" value="DUF4169"/>
</dbReference>
<accession>A0A0N9ZCB7</accession>
<organism evidence="2 3">
    <name type="scientific">Celeribacter marinus</name>
    <dbReference type="NCBI Taxonomy" id="1397108"/>
    <lineage>
        <taxon>Bacteria</taxon>
        <taxon>Pseudomonadati</taxon>
        <taxon>Pseudomonadota</taxon>
        <taxon>Alphaproteobacteria</taxon>
        <taxon>Rhodobacterales</taxon>
        <taxon>Roseobacteraceae</taxon>
        <taxon>Celeribacter</taxon>
    </lineage>
</organism>
<feature type="compositionally biased region" description="Polar residues" evidence="1">
    <location>
        <begin position="1"/>
        <end position="12"/>
    </location>
</feature>
<dbReference type="RefSeq" id="WP_062215119.1">
    <property type="nucleotide sequence ID" value="NZ_CP012023.1"/>
</dbReference>
<feature type="compositionally biased region" description="Basic residues" evidence="1">
    <location>
        <begin position="13"/>
        <end position="23"/>
    </location>
</feature>
<evidence type="ECO:0008006" key="4">
    <source>
        <dbReference type="Google" id="ProtNLM"/>
    </source>
</evidence>
<evidence type="ECO:0000313" key="2">
    <source>
        <dbReference type="EMBL" id="ALI54305.1"/>
    </source>
</evidence>
<dbReference type="EMBL" id="CP012023">
    <property type="protein sequence ID" value="ALI54305.1"/>
    <property type="molecule type" value="Genomic_DNA"/>
</dbReference>
<evidence type="ECO:0000256" key="1">
    <source>
        <dbReference type="SAM" id="MobiDB-lite"/>
    </source>
</evidence>
<sequence length="62" mass="7019">MSKDNIINLNQARKSKSHLKRRAQANENAIKFGRTKAQKRIEDLDAARAAAALEGKKRQDDE</sequence>
<reference evidence="2 3" key="1">
    <citation type="submission" date="2015-05" db="EMBL/GenBank/DDBJ databases">
        <authorList>
            <person name="Wang D.B."/>
            <person name="Wang M."/>
        </authorList>
    </citation>
    <scope>NUCLEOTIDE SEQUENCE [LARGE SCALE GENOMIC DNA]</scope>
    <source>
        <strain evidence="2 3">IMCC 12053</strain>
    </source>
</reference>
<dbReference type="STRING" id="1397108.IMCC12053_356"/>
<gene>
    <name evidence="2" type="ORF">IMCC12053_356</name>
</gene>
<dbReference type="Proteomes" id="UP000064920">
    <property type="component" value="Chromosome"/>
</dbReference>
<name>A0A0N9ZCB7_9RHOB</name>
<keyword evidence="3" id="KW-1185">Reference proteome</keyword>
<proteinExistence type="predicted"/>
<dbReference type="KEGG" id="cmar:IMCC12053_356"/>
<dbReference type="PATRIC" id="fig|1397108.4.peg.370"/>
<feature type="region of interest" description="Disordered" evidence="1">
    <location>
        <begin position="1"/>
        <end position="31"/>
    </location>
</feature>
<protein>
    <recommendedName>
        <fullName evidence="4">DUF4169 domain-containing protein</fullName>
    </recommendedName>
</protein>
<dbReference type="Pfam" id="PF13770">
    <property type="entry name" value="DUF4169"/>
    <property type="match status" value="1"/>
</dbReference>
<evidence type="ECO:0000313" key="3">
    <source>
        <dbReference type="Proteomes" id="UP000064920"/>
    </source>
</evidence>
<dbReference type="OrthoDB" id="7192657at2"/>